<dbReference type="SUPFAM" id="SSF52540">
    <property type="entry name" value="P-loop containing nucleoside triphosphate hydrolases"/>
    <property type="match status" value="1"/>
</dbReference>
<evidence type="ECO:0000259" key="7">
    <source>
        <dbReference type="Pfam" id="PF00931"/>
    </source>
</evidence>
<dbReference type="GO" id="GO:0042742">
    <property type="term" value="P:defense response to bacterium"/>
    <property type="evidence" value="ECO:0007669"/>
    <property type="project" value="UniProtKB-ARBA"/>
</dbReference>
<organism evidence="11 12">
    <name type="scientific">Digitaria exilis</name>
    <dbReference type="NCBI Taxonomy" id="1010633"/>
    <lineage>
        <taxon>Eukaryota</taxon>
        <taxon>Viridiplantae</taxon>
        <taxon>Streptophyta</taxon>
        <taxon>Embryophyta</taxon>
        <taxon>Tracheophyta</taxon>
        <taxon>Spermatophyta</taxon>
        <taxon>Magnoliopsida</taxon>
        <taxon>Liliopsida</taxon>
        <taxon>Poales</taxon>
        <taxon>Poaceae</taxon>
        <taxon>PACMAD clade</taxon>
        <taxon>Panicoideae</taxon>
        <taxon>Panicodae</taxon>
        <taxon>Paniceae</taxon>
        <taxon>Anthephorinae</taxon>
        <taxon>Digitaria</taxon>
    </lineage>
</organism>
<accession>A0A835AX92</accession>
<dbReference type="Pfam" id="PF23559">
    <property type="entry name" value="WHD_DRP"/>
    <property type="match status" value="1"/>
</dbReference>
<sequence length="782" mass="90287">MEIVTGALPTVITKLGELLAGEYNLQKGVKGEIRFLQSELESMRGALEKVSNSPVDELDIQDKIWARDLRELSYDTEDSIDMFMVRVNGNEPAAAQPHGISKFIDRSVGLFRKAKIHHKIASEIKDIKSRVEEVAKRHDRYMINNGVVKPVRIDPRLFARYENVTNLVGIHEARDDVVKILMDGDEVSTQQDCFVSQTPDMEKLFQDLFSQVTDRNSNVRTNAIDKLRKFLQTKRYFIVVDDIWDISVWKIIRCALVENNRECKIITTTRILNVAEQIGGSYKLKSLSLECSRILFYRRICGNDHKNMLDEQLFKLSDRILKKCAGVPLAIIAMASLLASKGRNKMEWYEVYNSIGAGIEHSLDVDNMRKILLLSYYYLPSYLKVCFLYLSVFPEDYRIEKDRLIWMWIAEGFIKCEKQGESSFKLGEIYFNELINKSMIQPVYDWRCNATITSCRVHDMILDLIYSISNEENFVTVLNDVCHTSPSKRVRRLSLQSNKVDHDTVNLQQVRSVVAFPSATNLSPTFQSFRVLRVLDLESSDISQGGSLKYLGNLFHLRFLGLILPYKSELPEEIGNLRFLQTLSIIMWNRGLCSLPTTIVQLRNLMCLRIARYEIVPNMIGSLTSLEELSTFYIRRSTDIEELGHLVQLRDVWIELLDVDCQEKYLVECLNKLQKIQVLYIISRYFGRVSLDAWVGTPDLRKLDLRGCWFTVLPTWMNPSFLMDLYFLRIDVEEFRQEYLESLGMLPALGYLRLNVKGRNNLGTSARYTIGACSFPCLVECK</sequence>
<dbReference type="Proteomes" id="UP000636709">
    <property type="component" value="Unassembled WGS sequence"/>
</dbReference>
<keyword evidence="12" id="KW-1185">Reference proteome</keyword>
<dbReference type="Gene3D" id="3.40.50.300">
    <property type="entry name" value="P-loop containing nucleotide triphosphate hydrolases"/>
    <property type="match status" value="1"/>
</dbReference>
<feature type="domain" description="Disease resistance N-terminal" evidence="8">
    <location>
        <begin position="8"/>
        <end position="91"/>
    </location>
</feature>
<dbReference type="Pfam" id="PF18052">
    <property type="entry name" value="Rx_N"/>
    <property type="match status" value="1"/>
</dbReference>
<dbReference type="InterPro" id="IPR002182">
    <property type="entry name" value="NB-ARC"/>
</dbReference>
<dbReference type="InterPro" id="IPR038005">
    <property type="entry name" value="RX-like_CC"/>
</dbReference>
<dbReference type="PRINTS" id="PR00364">
    <property type="entry name" value="DISEASERSIST"/>
</dbReference>
<evidence type="ECO:0000259" key="8">
    <source>
        <dbReference type="Pfam" id="PF18052"/>
    </source>
</evidence>
<evidence type="ECO:0000256" key="4">
    <source>
        <dbReference type="ARBA" id="ARBA00022741"/>
    </source>
</evidence>
<dbReference type="OrthoDB" id="686237at2759"/>
<evidence type="ECO:0000256" key="3">
    <source>
        <dbReference type="ARBA" id="ARBA00022737"/>
    </source>
</evidence>
<name>A0A835AX92_9POAL</name>
<dbReference type="Pfam" id="PF00931">
    <property type="entry name" value="NB-ARC"/>
    <property type="match status" value="1"/>
</dbReference>
<dbReference type="PANTHER" id="PTHR23155:SF1116">
    <property type="entry name" value="OS12G0273300 PROTEIN"/>
    <property type="match status" value="1"/>
</dbReference>
<evidence type="ECO:0000256" key="1">
    <source>
        <dbReference type="ARBA" id="ARBA00008894"/>
    </source>
</evidence>
<evidence type="ECO:0000259" key="9">
    <source>
        <dbReference type="Pfam" id="PF23559"/>
    </source>
</evidence>
<dbReference type="Gene3D" id="3.80.10.10">
    <property type="entry name" value="Ribonuclease Inhibitor"/>
    <property type="match status" value="1"/>
</dbReference>
<feature type="domain" description="Disease resistance protein winged helix" evidence="9">
    <location>
        <begin position="392"/>
        <end position="465"/>
    </location>
</feature>
<dbReference type="InterPro" id="IPR027417">
    <property type="entry name" value="P-loop_NTPase"/>
</dbReference>
<dbReference type="CDD" id="cd14798">
    <property type="entry name" value="RX-CC_like"/>
    <property type="match status" value="1"/>
</dbReference>
<keyword evidence="4" id="KW-0547">Nucleotide-binding</keyword>
<comment type="caution">
    <text evidence="11">The sequence shown here is derived from an EMBL/GenBank/DDBJ whole genome shotgun (WGS) entry which is preliminary data.</text>
</comment>
<dbReference type="Gene3D" id="1.10.8.430">
    <property type="entry name" value="Helical domain of apoptotic protease-activating factors"/>
    <property type="match status" value="1"/>
</dbReference>
<dbReference type="GO" id="GO:0009626">
    <property type="term" value="P:plant-type hypersensitive response"/>
    <property type="evidence" value="ECO:0007669"/>
    <property type="project" value="UniProtKB-ARBA"/>
</dbReference>
<dbReference type="InterPro" id="IPR036388">
    <property type="entry name" value="WH-like_DNA-bd_sf"/>
</dbReference>
<dbReference type="Gene3D" id="1.10.10.10">
    <property type="entry name" value="Winged helix-like DNA-binding domain superfamily/Winged helix DNA-binding domain"/>
    <property type="match status" value="1"/>
</dbReference>
<dbReference type="AlphaFoldDB" id="A0A835AX92"/>
<evidence type="ECO:0000256" key="5">
    <source>
        <dbReference type="ARBA" id="ARBA00022821"/>
    </source>
</evidence>
<feature type="domain" description="NB-ARC" evidence="7">
    <location>
        <begin position="193"/>
        <end position="289"/>
    </location>
</feature>
<comment type="similarity">
    <text evidence="1">Belongs to the disease resistance NB-LRR family.</text>
</comment>
<dbReference type="InterPro" id="IPR055414">
    <property type="entry name" value="LRR_R13L4/SHOC2-like"/>
</dbReference>
<keyword evidence="5" id="KW-0611">Plant defense</keyword>
<evidence type="ECO:0000259" key="10">
    <source>
        <dbReference type="Pfam" id="PF23598"/>
    </source>
</evidence>
<dbReference type="FunFam" id="1.10.10.10:FF:000322">
    <property type="entry name" value="Probable disease resistance protein At1g63360"/>
    <property type="match status" value="1"/>
</dbReference>
<dbReference type="EMBL" id="JACEFO010002208">
    <property type="protein sequence ID" value="KAF8673409.1"/>
    <property type="molecule type" value="Genomic_DNA"/>
</dbReference>
<dbReference type="GO" id="GO:0002758">
    <property type="term" value="P:innate immune response-activating signaling pathway"/>
    <property type="evidence" value="ECO:0007669"/>
    <property type="project" value="UniProtKB-ARBA"/>
</dbReference>
<dbReference type="InterPro" id="IPR058922">
    <property type="entry name" value="WHD_DRP"/>
</dbReference>
<evidence type="ECO:0000256" key="6">
    <source>
        <dbReference type="ARBA" id="ARBA00023054"/>
    </source>
</evidence>
<feature type="domain" description="Disease resistance R13L4/SHOC-2-like LRR" evidence="10">
    <location>
        <begin position="509"/>
        <end position="782"/>
    </location>
</feature>
<keyword evidence="2" id="KW-0433">Leucine-rich repeat</keyword>
<keyword evidence="6" id="KW-0175">Coiled coil</keyword>
<dbReference type="InterPro" id="IPR041118">
    <property type="entry name" value="Rx_N"/>
</dbReference>
<dbReference type="GO" id="GO:0043531">
    <property type="term" value="F:ADP binding"/>
    <property type="evidence" value="ECO:0007669"/>
    <property type="project" value="InterPro"/>
</dbReference>
<dbReference type="InterPro" id="IPR044974">
    <property type="entry name" value="Disease_R_plants"/>
</dbReference>
<evidence type="ECO:0000313" key="12">
    <source>
        <dbReference type="Proteomes" id="UP000636709"/>
    </source>
</evidence>
<keyword evidence="3" id="KW-0677">Repeat</keyword>
<dbReference type="InterPro" id="IPR042197">
    <property type="entry name" value="Apaf_helical"/>
</dbReference>
<dbReference type="PANTHER" id="PTHR23155">
    <property type="entry name" value="DISEASE RESISTANCE PROTEIN RP"/>
    <property type="match status" value="1"/>
</dbReference>
<dbReference type="SUPFAM" id="SSF52058">
    <property type="entry name" value="L domain-like"/>
    <property type="match status" value="1"/>
</dbReference>
<dbReference type="InterPro" id="IPR032675">
    <property type="entry name" value="LRR_dom_sf"/>
</dbReference>
<protein>
    <submittedName>
        <fullName evidence="11">Uncharacterized protein</fullName>
    </submittedName>
</protein>
<dbReference type="Gene3D" id="1.20.5.4130">
    <property type="match status" value="1"/>
</dbReference>
<gene>
    <name evidence="11" type="ORF">HU200_048973</name>
</gene>
<evidence type="ECO:0000313" key="11">
    <source>
        <dbReference type="EMBL" id="KAF8673409.1"/>
    </source>
</evidence>
<dbReference type="Pfam" id="PF23598">
    <property type="entry name" value="LRR_14"/>
    <property type="match status" value="1"/>
</dbReference>
<evidence type="ECO:0000256" key="2">
    <source>
        <dbReference type="ARBA" id="ARBA00022614"/>
    </source>
</evidence>
<reference evidence="11" key="1">
    <citation type="submission" date="2020-07" db="EMBL/GenBank/DDBJ databases">
        <title>Genome sequence and genetic diversity analysis of an under-domesticated orphan crop, white fonio (Digitaria exilis).</title>
        <authorList>
            <person name="Bennetzen J.L."/>
            <person name="Chen S."/>
            <person name="Ma X."/>
            <person name="Wang X."/>
            <person name="Yssel A.E.J."/>
            <person name="Chaluvadi S.R."/>
            <person name="Johnson M."/>
            <person name="Gangashetty P."/>
            <person name="Hamidou F."/>
            <person name="Sanogo M.D."/>
            <person name="Zwaenepoel A."/>
            <person name="Wallace J."/>
            <person name="Van De Peer Y."/>
            <person name="Van Deynze A."/>
        </authorList>
    </citation>
    <scope>NUCLEOTIDE SEQUENCE</scope>
    <source>
        <tissue evidence="11">Leaves</tissue>
    </source>
</reference>
<proteinExistence type="inferred from homology"/>